<comment type="caution">
    <text evidence="1">The sequence shown here is derived from an EMBL/GenBank/DDBJ whole genome shotgun (WGS) entry which is preliminary data.</text>
</comment>
<name>A0ABN7XNA3_GIGMA</name>
<feature type="non-terminal residue" evidence="1">
    <location>
        <position position="191"/>
    </location>
</feature>
<organism evidence="1 2">
    <name type="scientific">Gigaspora margarita</name>
    <dbReference type="NCBI Taxonomy" id="4874"/>
    <lineage>
        <taxon>Eukaryota</taxon>
        <taxon>Fungi</taxon>
        <taxon>Fungi incertae sedis</taxon>
        <taxon>Mucoromycota</taxon>
        <taxon>Glomeromycotina</taxon>
        <taxon>Glomeromycetes</taxon>
        <taxon>Diversisporales</taxon>
        <taxon>Gigasporaceae</taxon>
        <taxon>Gigaspora</taxon>
    </lineage>
</organism>
<dbReference type="EMBL" id="CAJVQB010153464">
    <property type="protein sequence ID" value="CAG8855821.1"/>
    <property type="molecule type" value="Genomic_DNA"/>
</dbReference>
<proteinExistence type="predicted"/>
<accession>A0ABN7XNA3</accession>
<dbReference type="Proteomes" id="UP000789901">
    <property type="component" value="Unassembled WGS sequence"/>
</dbReference>
<gene>
    <name evidence="1" type="ORF">GMARGA_LOCUS44642</name>
</gene>
<protein>
    <submittedName>
        <fullName evidence="1">3706_t:CDS:1</fullName>
    </submittedName>
</protein>
<evidence type="ECO:0000313" key="2">
    <source>
        <dbReference type="Proteomes" id="UP000789901"/>
    </source>
</evidence>
<reference evidence="1 2" key="1">
    <citation type="submission" date="2021-06" db="EMBL/GenBank/DDBJ databases">
        <authorList>
            <person name="Kallberg Y."/>
            <person name="Tangrot J."/>
            <person name="Rosling A."/>
        </authorList>
    </citation>
    <scope>NUCLEOTIDE SEQUENCE [LARGE SCALE GENOMIC DNA]</scope>
    <source>
        <strain evidence="1 2">120-4 pot B 10/14</strain>
    </source>
</reference>
<feature type="non-terminal residue" evidence="1">
    <location>
        <position position="1"/>
    </location>
</feature>
<evidence type="ECO:0000313" key="1">
    <source>
        <dbReference type="EMBL" id="CAG8855821.1"/>
    </source>
</evidence>
<sequence length="191" mass="23000">AHSGSKYSDEEWSEYVEMLQVRTNETPTEWMNRIWSRLQYFRENDLLPTNCKKYLEARKLITYWSEVNGFYKSYAPEIGIAICFSCNQLVYTGKRTKNIENYNHIGMERHWASHCTGNTFCGVSYYEYLLKIEQKAIYGYHYDNEYALQRYGIWMQNAIKKIERAREVGRKIRACTIIQRRWLEIFYKPEG</sequence>
<keyword evidence="2" id="KW-1185">Reference proteome</keyword>